<feature type="domain" description="DNA-binding protein H-NS-like C-terminal" evidence="1">
    <location>
        <begin position="54"/>
        <end position="93"/>
    </location>
</feature>
<dbReference type="SUPFAM" id="SSF81273">
    <property type="entry name" value="H-NS histone-like proteins"/>
    <property type="match status" value="1"/>
</dbReference>
<evidence type="ECO:0000259" key="1">
    <source>
        <dbReference type="SMART" id="SM00528"/>
    </source>
</evidence>
<dbReference type="RefSeq" id="WP_046543809.1">
    <property type="nucleotide sequence ID" value="NZ_AP018360.1"/>
</dbReference>
<name>A0A286P6P8_9BURK</name>
<dbReference type="GO" id="GO:0003677">
    <property type="term" value="F:DNA binding"/>
    <property type="evidence" value="ECO:0007669"/>
    <property type="project" value="InterPro"/>
</dbReference>
<organism evidence="2">
    <name type="scientific">Burkholderia contaminans</name>
    <dbReference type="NCBI Taxonomy" id="488447"/>
    <lineage>
        <taxon>Bacteria</taxon>
        <taxon>Pseudomonadati</taxon>
        <taxon>Pseudomonadota</taxon>
        <taxon>Betaproteobacteria</taxon>
        <taxon>Burkholderiales</taxon>
        <taxon>Burkholderiaceae</taxon>
        <taxon>Burkholderia</taxon>
        <taxon>Burkholderia cepacia complex</taxon>
    </lineage>
</organism>
<evidence type="ECO:0000313" key="4">
    <source>
        <dbReference type="Proteomes" id="UP001220209"/>
    </source>
</evidence>
<dbReference type="SMART" id="SM00528">
    <property type="entry name" value="HNS"/>
    <property type="match status" value="1"/>
</dbReference>
<dbReference type="Proteomes" id="UP001220209">
    <property type="component" value="Plasmid unnamed1"/>
</dbReference>
<reference evidence="2" key="2">
    <citation type="journal article" date="2017" name="Genome Announc.">
        <title>High-Quality Draft Genome Sequence of Burkholderia contaminans CH-1, a Gram-Negative Bacterium That Metabolizes 2-Azahypoxanthine, a Plant Growth-Regulating Compound.</title>
        <authorList>
            <person name="Choi J.-H."/>
            <person name="Sugiura H."/>
            <person name="Moriuchi R."/>
            <person name="Kawagishi H."/>
            <person name="Dohra H."/>
        </authorList>
    </citation>
    <scope>NUCLEOTIDE SEQUENCE</scope>
    <source>
        <strain evidence="2">CH-1</strain>
        <plasmid evidence="2">pBC453</plasmid>
    </source>
</reference>
<dbReference type="OrthoDB" id="5297879at2"/>
<proteinExistence type="predicted"/>
<dbReference type="EMBL" id="CP090643">
    <property type="protein sequence ID" value="WFN23345.1"/>
    <property type="molecule type" value="Genomic_DNA"/>
</dbReference>
<sequence>MADLNTLRADLGRVNELLADARAREIATVLAQLKEDVALLKITEKEIRVALGYDKVKTKGPAKYYDPQTGKKWSGKGKRPKWLEGKQLEDYLVGAPQPQAWWPGEE</sequence>
<dbReference type="Pfam" id="PF00816">
    <property type="entry name" value="Histone_HNS"/>
    <property type="match status" value="1"/>
</dbReference>
<dbReference type="EMBL" id="AP018360">
    <property type="protein sequence ID" value="BBA45512.1"/>
    <property type="molecule type" value="Genomic_DNA"/>
</dbReference>
<accession>A0A286P6P8</accession>
<gene>
    <name evidence="2" type="ORF">BCCH1_80230</name>
    <name evidence="3" type="ORF">LXE91_40125</name>
</gene>
<keyword evidence="2" id="KW-0614">Plasmid</keyword>
<geneLocation type="plasmid" evidence="3 4">
    <name>unnamed1</name>
</geneLocation>
<reference evidence="3 4" key="3">
    <citation type="submission" date="2021-12" db="EMBL/GenBank/DDBJ databases">
        <title>Genomic and phenotypic characterization of three Burkholderia contaminans isolates recovered from different sources.</title>
        <authorList>
            <person name="Lopez De Volder A."/>
            <person name="Fan Y."/>
            <person name="Nunvar J."/>
            <person name="Herrera T."/>
            <person name="Timp W."/>
            <person name="Degrossi J."/>
        </authorList>
    </citation>
    <scope>NUCLEOTIDE SEQUENCE [LARGE SCALE GENOMIC DNA]</scope>
    <source>
        <strain evidence="3 4">LMG 23361</strain>
        <plasmid evidence="3 4">unnamed1</plasmid>
    </source>
</reference>
<dbReference type="AlphaFoldDB" id="A0A286P6P8"/>
<geneLocation type="plasmid" evidence="2">
    <name>pBC453</name>
</geneLocation>
<protein>
    <submittedName>
        <fullName evidence="3">H-NS histone family protein</fullName>
    </submittedName>
</protein>
<evidence type="ECO:0000313" key="2">
    <source>
        <dbReference type="EMBL" id="BBA45512.1"/>
    </source>
</evidence>
<dbReference type="InterPro" id="IPR027444">
    <property type="entry name" value="H-NS_C_dom"/>
</dbReference>
<reference evidence="2" key="1">
    <citation type="journal article" date="2016" name="Biosci. Biotechnol. Biochem.">
        <title>Bioconversion of AHX to AOH by resting cells of Burkholderia contaminans CH-1.</title>
        <authorList>
            <person name="Choi J.H."/>
            <person name="Kikuchi A."/>
            <person name="Pumkaeo P."/>
            <person name="Hirai H."/>
            <person name="Tokuyama S."/>
            <person name="Kawagishi H."/>
        </authorList>
    </citation>
    <scope>NUCLEOTIDE SEQUENCE</scope>
    <source>
        <strain evidence="2">CH-1</strain>
        <plasmid evidence="2">pBC453</plasmid>
    </source>
</reference>
<dbReference type="Gene3D" id="3.30.160.510">
    <property type="entry name" value="Histone-like nucleoid-structuring protein H-NS"/>
    <property type="match status" value="1"/>
</dbReference>
<evidence type="ECO:0000313" key="3">
    <source>
        <dbReference type="EMBL" id="WFN23345.1"/>
    </source>
</evidence>